<evidence type="ECO:0008006" key="4">
    <source>
        <dbReference type="Google" id="ProtNLM"/>
    </source>
</evidence>
<evidence type="ECO:0000256" key="1">
    <source>
        <dbReference type="SAM" id="MobiDB-lite"/>
    </source>
</evidence>
<feature type="compositionally biased region" description="Polar residues" evidence="1">
    <location>
        <begin position="369"/>
        <end position="380"/>
    </location>
</feature>
<accession>A0A852VGN9</accession>
<organism evidence="2 3">
    <name type="scientific">Tunturiibacter lichenicola</name>
    <dbReference type="NCBI Taxonomy" id="2051959"/>
    <lineage>
        <taxon>Bacteria</taxon>
        <taxon>Pseudomonadati</taxon>
        <taxon>Acidobacteriota</taxon>
        <taxon>Terriglobia</taxon>
        <taxon>Terriglobales</taxon>
        <taxon>Acidobacteriaceae</taxon>
        <taxon>Tunturiibacter</taxon>
    </lineage>
</organism>
<evidence type="ECO:0000313" key="3">
    <source>
        <dbReference type="Proteomes" id="UP000564385"/>
    </source>
</evidence>
<dbReference type="InterPro" id="IPR036465">
    <property type="entry name" value="vWFA_dom_sf"/>
</dbReference>
<dbReference type="AlphaFoldDB" id="A0A852VGN9"/>
<name>A0A852VGN9_9BACT</name>
<dbReference type="Proteomes" id="UP000564385">
    <property type="component" value="Unassembled WGS sequence"/>
</dbReference>
<feature type="region of interest" description="Disordered" evidence="1">
    <location>
        <begin position="368"/>
        <end position="393"/>
    </location>
</feature>
<comment type="caution">
    <text evidence="2">The sequence shown here is derived from an EMBL/GenBank/DDBJ whole genome shotgun (WGS) entry which is preliminary data.</text>
</comment>
<dbReference type="Gene3D" id="3.40.50.410">
    <property type="entry name" value="von Willebrand factor, type A domain"/>
    <property type="match status" value="1"/>
</dbReference>
<evidence type="ECO:0000313" key="2">
    <source>
        <dbReference type="EMBL" id="NYF90797.1"/>
    </source>
</evidence>
<sequence>MLVVAEFWHTAAMAKSSGFASGFELRFESGLGAVGRVAAVWVGTFAVVLGMAAWRGVMARAQDADVTTLHVYANTIQIPVLVLGEDRKKTAPIAPNRFQVSVDGGPPFRASHVRLEGDDPISLAILLDVSGPQEVLMPKVDGAIAKLASLSLRPEDRVSVYALDCKLRRSAENVVVSPELLKDAVSRSLQPWKDRMRNRHGTACQQTMHLWDALAYITNRLADQRGRRVILAVTDGNDKGSSNRWNEVRTFAQATAVAIFGMTYVPNEPGFLQGLNAPGFSQSLNSEDAFHSVCELSGGLVFAANRDTLDKRLTEFVAMVRGRYIVEFPRPYNSTRGQHQLMVTIDKSKAFIRSTGIAVPLQDAKVLSDPTTVRPDSTSAPEEGTRHILTPPQ</sequence>
<dbReference type="SUPFAM" id="SSF53300">
    <property type="entry name" value="vWA-like"/>
    <property type="match status" value="1"/>
</dbReference>
<gene>
    <name evidence="2" type="ORF">HDF08_002899</name>
</gene>
<dbReference type="EMBL" id="JACCCU010000002">
    <property type="protein sequence ID" value="NYF90797.1"/>
    <property type="molecule type" value="Genomic_DNA"/>
</dbReference>
<protein>
    <recommendedName>
        <fullName evidence="4">VWA domain-containing protein</fullName>
    </recommendedName>
</protein>
<proteinExistence type="predicted"/>
<reference evidence="2 3" key="1">
    <citation type="submission" date="2020-07" db="EMBL/GenBank/DDBJ databases">
        <title>Genomic Encyclopedia of Type Strains, Phase IV (KMG-V): Genome sequencing to study the core and pangenomes of soil and plant-associated prokaryotes.</title>
        <authorList>
            <person name="Whitman W."/>
        </authorList>
    </citation>
    <scope>NUCLEOTIDE SEQUENCE [LARGE SCALE GENOMIC DNA]</scope>
    <source>
        <strain evidence="2 3">M8UP22</strain>
    </source>
</reference>